<dbReference type="Pfam" id="PF00005">
    <property type="entry name" value="ABC_tran"/>
    <property type="match status" value="1"/>
</dbReference>
<dbReference type="GO" id="GO:0016887">
    <property type="term" value="F:ATP hydrolysis activity"/>
    <property type="evidence" value="ECO:0007669"/>
    <property type="project" value="InterPro"/>
</dbReference>
<proteinExistence type="inferred from homology"/>
<feature type="domain" description="ABC transporter" evidence="6">
    <location>
        <begin position="11"/>
        <end position="264"/>
    </location>
</feature>
<keyword evidence="2" id="KW-0813">Transport</keyword>
<sequence>MTAAPPSEPLLEVTGLKKHYSQSDSFLDRILGRSGSVHAVDGVDLSIDSGETLAVVGESGCGKTTLGHTVLRLEEPTAGSITYEGTELTDASDTEMRSFRREMQMIFQDPQGSLNPRKTVGEVLQAPLRVHDIGEPEDRREKVKQMLDRVGLKPNHVNRHPRQFSGGQQQRLGIARALMVEPKLIVADEPTSALDVSVQAQILNLLAELQDEMDLALMFITHDLSVVRHTADRVAVMYLGEIVESGPTEQIFDNPRHPYTRSLLSAVPRIDPEVRTERQLLDGAVPSPIDPPSGCRFHTRCPAIIPPEDWQGSQSLFRTAFDFRKRILSGNIDISAIETRLDAKGEKATAASVAEHLLNRTFGNQLDELSADRQSALRDAATELAQGNETATRQQVEAALPSPCVSSSPSAYSAGPDHEASCLREDEAYNSQP</sequence>
<dbReference type="FunFam" id="3.40.50.300:FF:000016">
    <property type="entry name" value="Oligopeptide ABC transporter ATP-binding component"/>
    <property type="match status" value="1"/>
</dbReference>
<dbReference type="GO" id="GO:0055085">
    <property type="term" value="P:transmembrane transport"/>
    <property type="evidence" value="ECO:0007669"/>
    <property type="project" value="UniProtKB-ARBA"/>
</dbReference>
<dbReference type="SUPFAM" id="SSF52540">
    <property type="entry name" value="P-loop containing nucleoside triphosphate hydrolases"/>
    <property type="match status" value="1"/>
</dbReference>
<dbReference type="InterPro" id="IPR013563">
    <property type="entry name" value="Oligopep_ABC_C"/>
</dbReference>
<dbReference type="CDD" id="cd03257">
    <property type="entry name" value="ABC_NikE_OppD_transporters"/>
    <property type="match status" value="1"/>
</dbReference>
<dbReference type="InterPro" id="IPR050319">
    <property type="entry name" value="ABC_transp_ATP-bind"/>
</dbReference>
<feature type="compositionally biased region" description="Basic and acidic residues" evidence="5">
    <location>
        <begin position="416"/>
        <end position="427"/>
    </location>
</feature>
<dbReference type="InterPro" id="IPR017871">
    <property type="entry name" value="ABC_transporter-like_CS"/>
</dbReference>
<dbReference type="InterPro" id="IPR003439">
    <property type="entry name" value="ABC_transporter-like_ATP-bd"/>
</dbReference>
<comment type="caution">
    <text evidence="7">The sequence shown here is derived from an EMBL/GenBank/DDBJ whole genome shotgun (WGS) entry which is preliminary data.</text>
</comment>
<accession>A0A256K620</accession>
<dbReference type="PROSITE" id="PS50893">
    <property type="entry name" value="ABC_TRANSPORTER_2"/>
    <property type="match status" value="1"/>
</dbReference>
<organism evidence="7 8">
    <name type="scientific">Halorubrum ezzemoulense</name>
    <name type="common">Halorubrum chaoviator</name>
    <dbReference type="NCBI Taxonomy" id="337243"/>
    <lineage>
        <taxon>Archaea</taxon>
        <taxon>Methanobacteriati</taxon>
        <taxon>Methanobacteriota</taxon>
        <taxon>Stenosarchaea group</taxon>
        <taxon>Halobacteria</taxon>
        <taxon>Halobacteriales</taxon>
        <taxon>Haloferacaceae</taxon>
        <taxon>Halorubrum</taxon>
    </lineage>
</organism>
<dbReference type="Proteomes" id="UP000216925">
    <property type="component" value="Unassembled WGS sequence"/>
</dbReference>
<dbReference type="AlphaFoldDB" id="A0A256K620"/>
<evidence type="ECO:0000313" key="7">
    <source>
        <dbReference type="EMBL" id="OYR75907.1"/>
    </source>
</evidence>
<dbReference type="PANTHER" id="PTHR43776:SF7">
    <property type="entry name" value="D,D-DIPEPTIDE TRANSPORT ATP-BINDING PROTEIN DDPF-RELATED"/>
    <property type="match status" value="1"/>
</dbReference>
<dbReference type="Pfam" id="PF08352">
    <property type="entry name" value="oligo_HPY"/>
    <property type="match status" value="1"/>
</dbReference>
<evidence type="ECO:0000256" key="4">
    <source>
        <dbReference type="ARBA" id="ARBA00022840"/>
    </source>
</evidence>
<feature type="compositionally biased region" description="Low complexity" evidence="5">
    <location>
        <begin position="398"/>
        <end position="415"/>
    </location>
</feature>
<evidence type="ECO:0000313" key="8">
    <source>
        <dbReference type="Proteomes" id="UP000216925"/>
    </source>
</evidence>
<evidence type="ECO:0000259" key="6">
    <source>
        <dbReference type="PROSITE" id="PS50893"/>
    </source>
</evidence>
<dbReference type="PROSITE" id="PS00211">
    <property type="entry name" value="ABC_TRANSPORTER_1"/>
    <property type="match status" value="1"/>
</dbReference>
<feature type="region of interest" description="Disordered" evidence="5">
    <location>
        <begin position="387"/>
        <end position="433"/>
    </location>
</feature>
<evidence type="ECO:0000256" key="2">
    <source>
        <dbReference type="ARBA" id="ARBA00022448"/>
    </source>
</evidence>
<gene>
    <name evidence="7" type="ORF">DJ76_00660</name>
</gene>
<evidence type="ECO:0000256" key="5">
    <source>
        <dbReference type="SAM" id="MobiDB-lite"/>
    </source>
</evidence>
<dbReference type="SMART" id="SM00382">
    <property type="entry name" value="AAA"/>
    <property type="match status" value="1"/>
</dbReference>
<dbReference type="GO" id="GO:0005524">
    <property type="term" value="F:ATP binding"/>
    <property type="evidence" value="ECO:0007669"/>
    <property type="project" value="UniProtKB-KW"/>
</dbReference>
<dbReference type="PANTHER" id="PTHR43776">
    <property type="entry name" value="TRANSPORT ATP-BINDING PROTEIN"/>
    <property type="match status" value="1"/>
</dbReference>
<dbReference type="NCBIfam" id="TIGR01727">
    <property type="entry name" value="oligo_HPY"/>
    <property type="match status" value="1"/>
</dbReference>
<evidence type="ECO:0000256" key="3">
    <source>
        <dbReference type="ARBA" id="ARBA00022741"/>
    </source>
</evidence>
<keyword evidence="4 7" id="KW-0067">ATP-binding</keyword>
<name>A0A256K620_HALEZ</name>
<dbReference type="EMBL" id="NHPD01000005">
    <property type="protein sequence ID" value="OYR75907.1"/>
    <property type="molecule type" value="Genomic_DNA"/>
</dbReference>
<comment type="similarity">
    <text evidence="1">Belongs to the ABC transporter superfamily.</text>
</comment>
<dbReference type="InterPro" id="IPR027417">
    <property type="entry name" value="P-loop_NTPase"/>
</dbReference>
<dbReference type="InterPro" id="IPR003593">
    <property type="entry name" value="AAA+_ATPase"/>
</dbReference>
<evidence type="ECO:0000256" key="1">
    <source>
        <dbReference type="ARBA" id="ARBA00005417"/>
    </source>
</evidence>
<keyword evidence="3" id="KW-0547">Nucleotide-binding</keyword>
<dbReference type="GO" id="GO:0015833">
    <property type="term" value="P:peptide transport"/>
    <property type="evidence" value="ECO:0007669"/>
    <property type="project" value="InterPro"/>
</dbReference>
<dbReference type="Gene3D" id="3.40.50.300">
    <property type="entry name" value="P-loop containing nucleotide triphosphate hydrolases"/>
    <property type="match status" value="1"/>
</dbReference>
<reference evidence="7 8" key="1">
    <citation type="journal article" date="2014" name="Front. Microbiol.">
        <title>Population and genomic analysis of the genus Halorubrum.</title>
        <authorList>
            <person name="Fullmer M.S."/>
            <person name="Soucy S.M."/>
            <person name="Swithers K.S."/>
            <person name="Makkay A.M."/>
            <person name="Wheeler R."/>
            <person name="Ventosa A."/>
            <person name="Gogarten J.P."/>
            <person name="Papke R.T."/>
        </authorList>
    </citation>
    <scope>NUCLEOTIDE SEQUENCE [LARGE SCALE GENOMIC DNA]</scope>
    <source>
        <strain evidence="7 8">Ec15</strain>
    </source>
</reference>
<protein>
    <submittedName>
        <fullName evidence="7">Peptide ABC transporter ATP-binding protein</fullName>
    </submittedName>
</protein>